<dbReference type="Gene3D" id="2.40.70.10">
    <property type="entry name" value="Acid Proteases"/>
    <property type="match status" value="1"/>
</dbReference>
<keyword evidence="6" id="KW-1185">Reference proteome</keyword>
<feature type="compositionally biased region" description="Low complexity" evidence="2">
    <location>
        <begin position="941"/>
        <end position="952"/>
    </location>
</feature>
<dbReference type="AlphaFoldDB" id="A0A9W8MEM2"/>
<dbReference type="GO" id="GO:0006914">
    <property type="term" value="P:autophagy"/>
    <property type="evidence" value="ECO:0007669"/>
    <property type="project" value="InterPro"/>
</dbReference>
<dbReference type="PROSITE" id="PS00141">
    <property type="entry name" value="ASP_PROTEASE"/>
    <property type="match status" value="1"/>
</dbReference>
<evidence type="ECO:0000313" key="5">
    <source>
        <dbReference type="EMBL" id="KAJ2927786.1"/>
    </source>
</evidence>
<proteinExistence type="predicted"/>
<dbReference type="GO" id="GO:0006508">
    <property type="term" value="P:proteolysis"/>
    <property type="evidence" value="ECO:0007669"/>
    <property type="project" value="InterPro"/>
</dbReference>
<feature type="region of interest" description="Disordered" evidence="2">
    <location>
        <begin position="1119"/>
        <end position="1144"/>
    </location>
</feature>
<feature type="compositionally biased region" description="Basic and acidic residues" evidence="2">
    <location>
        <begin position="309"/>
        <end position="321"/>
    </location>
</feature>
<dbReference type="Pfam" id="PF00026">
    <property type="entry name" value="Asp"/>
    <property type="match status" value="1"/>
</dbReference>
<feature type="compositionally biased region" description="Basic and acidic residues" evidence="2">
    <location>
        <begin position="986"/>
        <end position="1002"/>
    </location>
</feature>
<feature type="transmembrane region" description="Helical" evidence="3">
    <location>
        <begin position="755"/>
        <end position="779"/>
    </location>
</feature>
<feature type="region of interest" description="Disordered" evidence="2">
    <location>
        <begin position="1"/>
        <end position="151"/>
    </location>
</feature>
<dbReference type="OrthoDB" id="25778at2759"/>
<dbReference type="EMBL" id="JANBPK010000960">
    <property type="protein sequence ID" value="KAJ2927786.1"/>
    <property type="molecule type" value="Genomic_DNA"/>
</dbReference>
<evidence type="ECO:0000256" key="3">
    <source>
        <dbReference type="SAM" id="Phobius"/>
    </source>
</evidence>
<evidence type="ECO:0000256" key="2">
    <source>
        <dbReference type="SAM" id="MobiDB-lite"/>
    </source>
</evidence>
<feature type="compositionally biased region" description="Basic and acidic residues" evidence="2">
    <location>
        <begin position="51"/>
        <end position="65"/>
    </location>
</feature>
<dbReference type="PANTHER" id="PTHR13268">
    <property type="entry name" value="BREAST CARCINOMA AMPLIFIED SEQUENCE 3"/>
    <property type="match status" value="1"/>
</dbReference>
<feature type="compositionally biased region" description="Low complexity" evidence="2">
    <location>
        <begin position="102"/>
        <end position="112"/>
    </location>
</feature>
<keyword evidence="3" id="KW-1133">Transmembrane helix</keyword>
<keyword evidence="1" id="KW-0645">Protease</keyword>
<keyword evidence="1" id="KW-0378">Hydrolase</keyword>
<dbReference type="InterPro" id="IPR033121">
    <property type="entry name" value="PEPTIDASE_A1"/>
</dbReference>
<dbReference type="SUPFAM" id="SSF50630">
    <property type="entry name" value="Acid proteases"/>
    <property type="match status" value="1"/>
</dbReference>
<evidence type="ECO:0000259" key="4">
    <source>
        <dbReference type="Pfam" id="PF00026"/>
    </source>
</evidence>
<feature type="region of interest" description="Disordered" evidence="2">
    <location>
        <begin position="210"/>
        <end position="325"/>
    </location>
</feature>
<dbReference type="GO" id="GO:0005737">
    <property type="term" value="C:cytoplasm"/>
    <property type="evidence" value="ECO:0007669"/>
    <property type="project" value="TreeGrafter"/>
</dbReference>
<feature type="region of interest" description="Disordered" evidence="2">
    <location>
        <begin position="730"/>
        <end position="749"/>
    </location>
</feature>
<feature type="compositionally biased region" description="Basic and acidic residues" evidence="2">
    <location>
        <begin position="862"/>
        <end position="891"/>
    </location>
</feature>
<reference evidence="5" key="1">
    <citation type="submission" date="2022-06" db="EMBL/GenBank/DDBJ databases">
        <title>Genome Sequence of Candolleomyces eurysporus.</title>
        <authorList>
            <person name="Buettner E."/>
        </authorList>
    </citation>
    <scope>NUCLEOTIDE SEQUENCE</scope>
    <source>
        <strain evidence="5">VTCC 930004</strain>
    </source>
</reference>
<feature type="region of interest" description="Disordered" evidence="2">
    <location>
        <begin position="977"/>
        <end position="1103"/>
    </location>
</feature>
<comment type="caution">
    <text evidence="5">The sequence shown here is derived from an EMBL/GenBank/DDBJ whole genome shotgun (WGS) entry which is preliminary data.</text>
</comment>
<feature type="compositionally biased region" description="Basic residues" evidence="2">
    <location>
        <begin position="1"/>
        <end position="15"/>
    </location>
</feature>
<feature type="non-terminal residue" evidence="5">
    <location>
        <position position="1144"/>
    </location>
</feature>
<dbReference type="GO" id="GO:0042594">
    <property type="term" value="P:response to starvation"/>
    <property type="evidence" value="ECO:0007669"/>
    <property type="project" value="TreeGrafter"/>
</dbReference>
<feature type="compositionally biased region" description="Polar residues" evidence="2">
    <location>
        <begin position="730"/>
        <end position="743"/>
    </location>
</feature>
<feature type="region of interest" description="Disordered" evidence="2">
    <location>
        <begin position="861"/>
        <end position="965"/>
    </location>
</feature>
<evidence type="ECO:0000313" key="6">
    <source>
        <dbReference type="Proteomes" id="UP001140091"/>
    </source>
</evidence>
<dbReference type="PANTHER" id="PTHR13268:SF0">
    <property type="entry name" value="BCAS3 MICROTUBULE ASSOCIATED CELL MIGRATION FACTOR"/>
    <property type="match status" value="1"/>
</dbReference>
<feature type="compositionally biased region" description="Basic and acidic residues" evidence="2">
    <location>
        <begin position="219"/>
        <end position="240"/>
    </location>
</feature>
<feature type="compositionally biased region" description="Polar residues" evidence="2">
    <location>
        <begin position="16"/>
        <end position="30"/>
    </location>
</feature>
<protein>
    <recommendedName>
        <fullName evidence="4">Peptidase A1 domain-containing protein</fullName>
    </recommendedName>
</protein>
<feature type="compositionally biased region" description="Basic residues" evidence="2">
    <location>
        <begin position="1056"/>
        <end position="1066"/>
    </location>
</feature>
<keyword evidence="3" id="KW-0472">Membrane</keyword>
<feature type="compositionally biased region" description="Pro residues" evidence="2">
    <location>
        <begin position="35"/>
        <end position="45"/>
    </location>
</feature>
<keyword evidence="3" id="KW-0812">Transmembrane</keyword>
<keyword evidence="1" id="KW-0064">Aspartyl protease</keyword>
<organism evidence="5 6">
    <name type="scientific">Candolleomyces eurysporus</name>
    <dbReference type="NCBI Taxonomy" id="2828524"/>
    <lineage>
        <taxon>Eukaryota</taxon>
        <taxon>Fungi</taxon>
        <taxon>Dikarya</taxon>
        <taxon>Basidiomycota</taxon>
        <taxon>Agaricomycotina</taxon>
        <taxon>Agaricomycetes</taxon>
        <taxon>Agaricomycetidae</taxon>
        <taxon>Agaricales</taxon>
        <taxon>Agaricineae</taxon>
        <taxon>Psathyrellaceae</taxon>
        <taxon>Candolleomyces</taxon>
    </lineage>
</organism>
<evidence type="ECO:0000256" key="1">
    <source>
        <dbReference type="ARBA" id="ARBA00022750"/>
    </source>
</evidence>
<feature type="compositionally biased region" description="Polar residues" evidence="2">
    <location>
        <begin position="791"/>
        <end position="802"/>
    </location>
</feature>
<sequence>MPNRPRNVRNSKKNRNLNSPFESSTDSTPLDSPILSPPTQLPTPLPELEELVPHRPHEDAEEREPTGLGFTVPPHDQDPPQVAQPRLIDFDHDDDPLDHLTDLSMPTPGQPHAHPPPFIANDDHHSVYPITERGDDDDMDPSAATGVYRSPPFIEAQLPDEEDEEAPLPILPRISREAGGFGVEHDTDSVDHGFAGFSGVGVGGGIGIGGGHVRSPTIPRHEEQDRRTQEFEREYERDDSSFGYGATGAGSGEGYGYGYGHSARSPPSSAGLGSMKEGPTLATPNVTAKTSGLTEKLRSPPQRSQSRQRRGEDERHQDSKRRSVVGVGEEVDRVAWARWDRLRGGGSVRKGSPLLIIGYASGFQIWDVSNLASATEVLNLKFDTGSTDTQEWCDGRIEKVASVAVIPQEASKEGKSLGETVRMGEDGRDTMLGVLLEARPSSDPNASSTISLAIYSLRTHHVVERLSFDGAPNRLECSEKLIVSTSSPPALHVISTSSFRKIHTISASGLATFMAPRTTAYTSLVMGGVFPSAVLDTGVPRTLATSRIANAIYGAVGVTPAEDGMYYVPCSTPLNLTIKLDNRKPISIHPLDLTAEPQGEPQASFCIGLIQSADSALGRPNSIGDMILAVPFLRNVYSVMAYQDVGAGGSFERMPPFPSGDETTTSTDEAPSTTTTTNTTVTTTTTTSSATTSTIASSVITPRLGLLGITDPSIALEEFRQVRVLRQPISTNSTNGTNRNPTAADSGGSGKRLSVGIIVLIALAGFVLVAFIVFGARWWMIRRRYKKNELSGKTSNNPSEIFNDTAGGSGSNTPRGLGFGYGGGASLSTEGTTATGREKWMQLDTLGMGGGGYAIAAAVSKEQSRQSRIEREKVLVSEGLRDDTSKGRLSDDADNDENAKTLANSKSTSTFRSESGSVGEQYIRHSRISWPPNKTDHLRQGSDSTVGSSGSSRARKDTSGAGLDRARMDSFVLPLVEGSTTTLQQPERRYPQPLDLQDKDTTEAPPGLGSGLTGMAPLPRNNDVDRRQWDSTFDDVPSQPQSLDEYAAYASPLSSRQRRSRSRSQPRKSQVDSMGLFSPLPSSTLGDFGDQQEGVGGSRSRKNKISVDGVEFVGSVGYHPHHRKGTLSGANGWGEESGTIGQAL</sequence>
<feature type="region of interest" description="Disordered" evidence="2">
    <location>
        <begin position="789"/>
        <end position="810"/>
    </location>
</feature>
<feature type="region of interest" description="Disordered" evidence="2">
    <location>
        <begin position="652"/>
        <end position="693"/>
    </location>
</feature>
<name>A0A9W8MEM2_9AGAR</name>
<dbReference type="InterPro" id="IPR021109">
    <property type="entry name" value="Peptidase_aspartic_dom_sf"/>
</dbReference>
<accession>A0A9W8MEM2</accession>
<dbReference type="GO" id="GO:0004190">
    <property type="term" value="F:aspartic-type endopeptidase activity"/>
    <property type="evidence" value="ECO:0007669"/>
    <property type="project" value="UniProtKB-KW"/>
</dbReference>
<gene>
    <name evidence="5" type="ORF">H1R20_g9309</name>
</gene>
<feature type="compositionally biased region" description="Low complexity" evidence="2">
    <location>
        <begin position="661"/>
        <end position="693"/>
    </location>
</feature>
<feature type="compositionally biased region" description="Basic and acidic residues" evidence="2">
    <location>
        <begin position="954"/>
        <end position="965"/>
    </location>
</feature>
<dbReference type="InterPro" id="IPR045142">
    <property type="entry name" value="BCAS3-like"/>
</dbReference>
<dbReference type="InterPro" id="IPR001969">
    <property type="entry name" value="Aspartic_peptidase_AS"/>
</dbReference>
<dbReference type="Proteomes" id="UP001140091">
    <property type="component" value="Unassembled WGS sequence"/>
</dbReference>
<feature type="compositionally biased region" description="Gly residues" evidence="2">
    <location>
        <begin position="245"/>
        <end position="259"/>
    </location>
</feature>
<feature type="compositionally biased region" description="Polar residues" evidence="2">
    <location>
        <begin position="901"/>
        <end position="918"/>
    </location>
</feature>
<feature type="compositionally biased region" description="Polar residues" evidence="2">
    <location>
        <begin position="282"/>
        <end position="293"/>
    </location>
</feature>
<feature type="domain" description="Peptidase A1" evidence="4">
    <location>
        <begin position="532"/>
        <end position="641"/>
    </location>
</feature>